<keyword evidence="1" id="KW-0812">Transmembrane</keyword>
<dbReference type="AlphaFoldDB" id="A0A1I3NMT3"/>
<keyword evidence="1" id="KW-0472">Membrane</keyword>
<dbReference type="Proteomes" id="UP000199110">
    <property type="component" value="Unassembled WGS sequence"/>
</dbReference>
<evidence type="ECO:0000313" key="3">
    <source>
        <dbReference type="Proteomes" id="UP000199110"/>
    </source>
</evidence>
<dbReference type="RefSeq" id="WP_092780119.1">
    <property type="nucleotide sequence ID" value="NZ_FORA01000002.1"/>
</dbReference>
<evidence type="ECO:0000256" key="1">
    <source>
        <dbReference type="SAM" id="Phobius"/>
    </source>
</evidence>
<name>A0A1I3NMT3_9RHOB</name>
<gene>
    <name evidence="2" type="ORF">SAMN04488095_2198</name>
</gene>
<reference evidence="2 3" key="1">
    <citation type="submission" date="2016-10" db="EMBL/GenBank/DDBJ databases">
        <authorList>
            <person name="de Groot N.N."/>
        </authorList>
    </citation>
    <scope>NUCLEOTIDE SEQUENCE [LARGE SCALE GENOMIC DNA]</scope>
    <source>
        <strain evidence="2 3">DSM 19073</strain>
    </source>
</reference>
<proteinExistence type="predicted"/>
<keyword evidence="3" id="KW-1185">Reference proteome</keyword>
<feature type="transmembrane region" description="Helical" evidence="1">
    <location>
        <begin position="104"/>
        <end position="135"/>
    </location>
</feature>
<accession>A0A1I3NMT3</accession>
<feature type="transmembrane region" description="Helical" evidence="1">
    <location>
        <begin position="58"/>
        <end position="83"/>
    </location>
</feature>
<protein>
    <submittedName>
        <fullName evidence="2">Uncharacterized protein</fullName>
    </submittedName>
</protein>
<feature type="transmembrane region" description="Helical" evidence="1">
    <location>
        <begin position="16"/>
        <end position="38"/>
    </location>
</feature>
<dbReference type="STRING" id="390807.SAMN04488095_2198"/>
<organism evidence="2 3">
    <name type="scientific">Jannaschia pohangensis</name>
    <dbReference type="NCBI Taxonomy" id="390807"/>
    <lineage>
        <taxon>Bacteria</taxon>
        <taxon>Pseudomonadati</taxon>
        <taxon>Pseudomonadota</taxon>
        <taxon>Alphaproteobacteria</taxon>
        <taxon>Rhodobacterales</taxon>
        <taxon>Roseobacteraceae</taxon>
        <taxon>Jannaschia</taxon>
    </lineage>
</organism>
<sequence>MSLSDFLHDVSEHLRIYLLAGTLVAVGVDVAGNVSGSMRGAPGTAMADMGMSLAPQDSSLSVLLAIQAIGAMIALVGGVLYLANMWSGFLALRAFRFRFKERGPLLKACGWSAAFAYILISAVIGLAVNAVYLALVG</sequence>
<evidence type="ECO:0000313" key="2">
    <source>
        <dbReference type="EMBL" id="SFJ10525.1"/>
    </source>
</evidence>
<keyword evidence="1" id="KW-1133">Transmembrane helix</keyword>
<dbReference type="EMBL" id="FORA01000002">
    <property type="protein sequence ID" value="SFJ10525.1"/>
    <property type="molecule type" value="Genomic_DNA"/>
</dbReference>